<proteinExistence type="predicted"/>
<feature type="domain" description="Sporulation stage II protein D amidase enhancer LytB N-terminal" evidence="1">
    <location>
        <begin position="121"/>
        <end position="210"/>
    </location>
</feature>
<dbReference type="NCBIfam" id="TIGR02669">
    <property type="entry name" value="SpoIID_LytB"/>
    <property type="match status" value="1"/>
</dbReference>
<evidence type="ECO:0000259" key="1">
    <source>
        <dbReference type="Pfam" id="PF08486"/>
    </source>
</evidence>
<dbReference type="GO" id="GO:0030435">
    <property type="term" value="P:sporulation resulting in formation of a cellular spore"/>
    <property type="evidence" value="ECO:0007669"/>
    <property type="project" value="InterPro"/>
</dbReference>
<comment type="caution">
    <text evidence="2">The sequence shown here is derived from an EMBL/GenBank/DDBJ whole genome shotgun (WGS) entry which is preliminary data.</text>
</comment>
<dbReference type="PROSITE" id="PS51257">
    <property type="entry name" value="PROKAR_LIPOPROTEIN"/>
    <property type="match status" value="1"/>
</dbReference>
<dbReference type="PANTHER" id="PTHR30032">
    <property type="entry name" value="N-ACETYLMURAMOYL-L-ALANINE AMIDASE-RELATED"/>
    <property type="match status" value="1"/>
</dbReference>
<dbReference type="InterPro" id="IPR013693">
    <property type="entry name" value="SpoIID/LytB_N"/>
</dbReference>
<dbReference type="EMBL" id="DQWE01000230">
    <property type="protein sequence ID" value="HDI83097.1"/>
    <property type="molecule type" value="Genomic_DNA"/>
</dbReference>
<evidence type="ECO:0000313" key="2">
    <source>
        <dbReference type="EMBL" id="HDI83097.1"/>
    </source>
</evidence>
<protein>
    <submittedName>
        <fullName evidence="2">SpoIID/LytB domain-containing protein</fullName>
    </submittedName>
</protein>
<name>A0A7C0VB57_UNCW3</name>
<dbReference type="PANTHER" id="PTHR30032:SF4">
    <property type="entry name" value="AMIDASE ENHANCER"/>
    <property type="match status" value="1"/>
</dbReference>
<dbReference type="AlphaFoldDB" id="A0A7C0VB57"/>
<gene>
    <name evidence="2" type="ORF">ENF18_04830</name>
</gene>
<dbReference type="Pfam" id="PF08486">
    <property type="entry name" value="SpoIID"/>
    <property type="match status" value="1"/>
</dbReference>
<dbReference type="InterPro" id="IPR051922">
    <property type="entry name" value="Bact_Sporulation_Assoc"/>
</dbReference>
<reference evidence="2" key="1">
    <citation type="journal article" date="2020" name="mSystems">
        <title>Genome- and Community-Level Interaction Insights into Carbon Utilization and Element Cycling Functions of Hydrothermarchaeota in Hydrothermal Sediment.</title>
        <authorList>
            <person name="Zhou Z."/>
            <person name="Liu Y."/>
            <person name="Xu W."/>
            <person name="Pan J."/>
            <person name="Luo Z.H."/>
            <person name="Li M."/>
        </authorList>
    </citation>
    <scope>NUCLEOTIDE SEQUENCE [LARGE SCALE GENOMIC DNA]</scope>
    <source>
        <strain evidence="2">HyVt-102</strain>
    </source>
</reference>
<sequence>MRKSFILLFAIILSGCVSKQAVRPVPRRGMPEPDVRILLLKNPRRFTVSSDIGTRVYIGGKKGIFAGEIVVYTRPLKIKVHGNMVVKDASFPVAFVPVGGAGIYLNGRPYRGYIKLIKNGGDILVVNFVKMEDYIKGVVPREMGRLSPELIEALKAQAVAARSYAFNLLNREKPYDLVNTETHQVYGSYDVSTPTTDSAVELTRGEVLMYRGKVADARYSSTCGGRTENNEEVWPGKPVPYLRSVYDGRFGEPFCRFSPHYEWQVIYNRDEFFNVVKKRIKQMFGKDVNRVKYIKVSGRTRSGRVKKVEIGTDKGKFTIEKDRIRSLFQYNGRSLKSILFTIRQKGNLIIIDGKGYGHGVGMCQYGAIGMARLGYNYKQILRHYYRGTRVVKLW</sequence>
<organism evidence="2">
    <name type="scientific">candidate division WOR-3 bacterium</name>
    <dbReference type="NCBI Taxonomy" id="2052148"/>
    <lineage>
        <taxon>Bacteria</taxon>
        <taxon>Bacteria division WOR-3</taxon>
    </lineage>
</organism>
<dbReference type="Proteomes" id="UP000885847">
    <property type="component" value="Unassembled WGS sequence"/>
</dbReference>
<accession>A0A7C0VB57</accession>
<dbReference type="GO" id="GO:0030288">
    <property type="term" value="C:outer membrane-bounded periplasmic space"/>
    <property type="evidence" value="ECO:0007669"/>
    <property type="project" value="TreeGrafter"/>
</dbReference>
<dbReference type="InterPro" id="IPR013486">
    <property type="entry name" value="SpoIID/LytB"/>
</dbReference>